<dbReference type="AlphaFoldDB" id="A0AA87B7E6"/>
<reference evidence="8" key="1">
    <citation type="submission" date="2023-10" db="EMBL/GenBank/DDBJ databases">
        <authorList>
            <person name="Domelevo Entfellner J.-B."/>
        </authorList>
    </citation>
    <scope>NUCLEOTIDE SEQUENCE</scope>
</reference>
<evidence type="ECO:0000256" key="4">
    <source>
        <dbReference type="ARBA" id="ARBA00022525"/>
    </source>
</evidence>
<feature type="signal peptide" evidence="7">
    <location>
        <begin position="1"/>
        <end position="26"/>
    </location>
</feature>
<evidence type="ECO:0000256" key="1">
    <source>
        <dbReference type="ARBA" id="ARBA00004613"/>
    </source>
</evidence>
<evidence type="ECO:0000256" key="6">
    <source>
        <dbReference type="ARBA" id="ARBA00023157"/>
    </source>
</evidence>
<proteinExistence type="inferred from homology"/>
<keyword evidence="4 7" id="KW-0964">Secreted</keyword>
<evidence type="ECO:0000256" key="7">
    <source>
        <dbReference type="RuleBase" id="RU367102"/>
    </source>
</evidence>
<dbReference type="GO" id="GO:0005576">
    <property type="term" value="C:extracellular region"/>
    <property type="evidence" value="ECO:0007669"/>
    <property type="project" value="UniProtKB-SubCell"/>
</dbReference>
<dbReference type="InterPro" id="IPR039455">
    <property type="entry name" value="EPFL"/>
</dbReference>
<keyword evidence="3 7" id="KW-0217">Developmental protein</keyword>
<keyword evidence="5 7" id="KW-0732">Signal</keyword>
<organism evidence="8 9">
    <name type="scientific">Sphenostylis stenocarpa</name>
    <dbReference type="NCBI Taxonomy" id="92480"/>
    <lineage>
        <taxon>Eukaryota</taxon>
        <taxon>Viridiplantae</taxon>
        <taxon>Streptophyta</taxon>
        <taxon>Embryophyta</taxon>
        <taxon>Tracheophyta</taxon>
        <taxon>Spermatophyta</taxon>
        <taxon>Magnoliopsida</taxon>
        <taxon>eudicotyledons</taxon>
        <taxon>Gunneridae</taxon>
        <taxon>Pentapetalae</taxon>
        <taxon>rosids</taxon>
        <taxon>fabids</taxon>
        <taxon>Fabales</taxon>
        <taxon>Fabaceae</taxon>
        <taxon>Papilionoideae</taxon>
        <taxon>50 kb inversion clade</taxon>
        <taxon>NPAAA clade</taxon>
        <taxon>indigoferoid/millettioid clade</taxon>
        <taxon>Phaseoleae</taxon>
        <taxon>Sphenostylis</taxon>
    </lineage>
</organism>
<dbReference type="PANTHER" id="PTHR33109">
    <property type="entry name" value="EPIDERMAL PATTERNING FACTOR-LIKE PROTEIN 4"/>
    <property type="match status" value="1"/>
</dbReference>
<comment type="subcellular location">
    <subcellularLocation>
        <location evidence="1 7">Secreted</location>
    </subcellularLocation>
</comment>
<keyword evidence="6" id="KW-1015">Disulfide bond</keyword>
<evidence type="ECO:0000256" key="5">
    <source>
        <dbReference type="ARBA" id="ARBA00022729"/>
    </source>
</evidence>
<evidence type="ECO:0000256" key="3">
    <source>
        <dbReference type="ARBA" id="ARBA00022473"/>
    </source>
</evidence>
<keyword evidence="9" id="KW-1185">Reference proteome</keyword>
<dbReference type="Pfam" id="PF17181">
    <property type="entry name" value="EPF"/>
    <property type="match status" value="1"/>
</dbReference>
<evidence type="ECO:0000256" key="2">
    <source>
        <dbReference type="ARBA" id="ARBA00008127"/>
    </source>
</evidence>
<dbReference type="GO" id="GO:0010052">
    <property type="term" value="P:guard cell differentiation"/>
    <property type="evidence" value="ECO:0007669"/>
    <property type="project" value="UniProtKB-UniRule"/>
</dbReference>
<evidence type="ECO:0000313" key="8">
    <source>
        <dbReference type="EMBL" id="CAJ1977162.1"/>
    </source>
</evidence>
<name>A0AA87B7E6_9FABA</name>
<sequence>MRHHRHFHWLRTFTTFTFLLFSSVLAITTLTPQPSGGAVKHLNREENLNGSPALPVKRSVEEEKRFGGPGSSPPSCRSKCGWCNPCIPVHVPVQPGLIIRLEYYPEAWRCNIDFWVNLLREGGRDSQEGSVGNVGCSVKLWNWKEEKRELGNSPQKMQYTHEGVKAPFSAIGLNRDTQLLWLATPVVSVACIN</sequence>
<dbReference type="PANTHER" id="PTHR33109:SF55">
    <property type="entry name" value="EPIDERMAL PATTERNING FACTOR-LIKE PROTEIN 4-RELATED"/>
    <property type="match status" value="1"/>
</dbReference>
<feature type="chain" id="PRO_5041517902" description="Epidermal patterning factor-like protein" evidence="7">
    <location>
        <begin position="27"/>
        <end position="193"/>
    </location>
</feature>
<dbReference type="Proteomes" id="UP001189624">
    <property type="component" value="Chromosome 10"/>
</dbReference>
<evidence type="ECO:0000313" key="9">
    <source>
        <dbReference type="Proteomes" id="UP001189624"/>
    </source>
</evidence>
<dbReference type="Gramene" id="rna-AYBTSS11_LOCUS29309">
    <property type="protein sequence ID" value="CAJ1977162.1"/>
    <property type="gene ID" value="gene-AYBTSS11_LOCUS29309"/>
</dbReference>
<protein>
    <recommendedName>
        <fullName evidence="7">Epidermal patterning factor-like protein</fullName>
    </recommendedName>
</protein>
<accession>A0AA87B7E6</accession>
<comment type="similarity">
    <text evidence="2 7">Belongs to the plant cysteine rich small secretory peptide family. Epidermal patterning factor subfamily.</text>
</comment>
<gene>
    <name evidence="8" type="ORF">AYBTSS11_LOCUS29309</name>
</gene>
<dbReference type="EMBL" id="OY731407">
    <property type="protein sequence ID" value="CAJ1977162.1"/>
    <property type="molecule type" value="Genomic_DNA"/>
</dbReference>
<comment type="function">
    <text evidence="7">Controls stomatal patterning.</text>
</comment>